<sequence>MFGKFHLLVAQDGCNTEGICHRGVCVCREGWSGDGWLTEVSVSDEHILVESSGDGALLSGSFRDWCLLAHGTSSIGFDTVARILGPSMRRPVWQGLKQFQAAINVYYNAGILQPMPVTPPYFQYWPDLNGPSDRLACP</sequence>
<organism evidence="1">
    <name type="scientific">Aspergillus niger</name>
    <dbReference type="NCBI Taxonomy" id="5061"/>
    <lineage>
        <taxon>Eukaryota</taxon>
        <taxon>Fungi</taxon>
        <taxon>Dikarya</taxon>
        <taxon>Ascomycota</taxon>
        <taxon>Pezizomycotina</taxon>
        <taxon>Eurotiomycetes</taxon>
        <taxon>Eurotiomycetidae</taxon>
        <taxon>Eurotiales</taxon>
        <taxon>Aspergillaceae</taxon>
        <taxon>Aspergillus</taxon>
        <taxon>Aspergillus subgen. Circumdati</taxon>
    </lineage>
</organism>
<dbReference type="VEuPathDB" id="FungiDB:An02g11780"/>
<name>A0AAJ8BMW4_ASPNG</name>
<proteinExistence type="predicted"/>
<dbReference type="RefSeq" id="XP_059600092.1">
    <property type="nucleotide sequence ID" value="XM_059746650.1"/>
</dbReference>
<gene>
    <name evidence="1" type="ORF">An02g11780</name>
</gene>
<dbReference type="KEGG" id="ang:An02g11780"/>
<accession>A0AAJ8BMW4</accession>
<evidence type="ECO:0000313" key="1">
    <source>
        <dbReference type="RefSeq" id="XP_059600092.1"/>
    </source>
</evidence>
<protein>
    <submittedName>
        <fullName evidence="1">Uncharacterized protein</fullName>
    </submittedName>
</protein>
<dbReference type="AlphaFoldDB" id="A0AAJ8BMW4"/>
<reference evidence="1" key="2">
    <citation type="submission" date="2025-08" db="UniProtKB">
        <authorList>
            <consortium name="RefSeq"/>
        </authorList>
    </citation>
    <scope>IDENTIFICATION</scope>
</reference>
<dbReference type="GeneID" id="84590490"/>
<reference evidence="1" key="1">
    <citation type="submission" date="2025-02" db="EMBL/GenBank/DDBJ databases">
        <authorList>
            <consortium name="NCBI Genome Project"/>
        </authorList>
    </citation>
    <scope>NUCLEOTIDE SEQUENCE</scope>
</reference>